<feature type="region of interest" description="Disordered" evidence="1">
    <location>
        <begin position="1"/>
        <end position="24"/>
    </location>
</feature>
<organism evidence="2">
    <name type="scientific">freshwater metagenome</name>
    <dbReference type="NCBI Taxonomy" id="449393"/>
    <lineage>
        <taxon>unclassified sequences</taxon>
        <taxon>metagenomes</taxon>
        <taxon>ecological metagenomes</taxon>
    </lineage>
</organism>
<evidence type="ECO:0000256" key="1">
    <source>
        <dbReference type="SAM" id="MobiDB-lite"/>
    </source>
</evidence>
<accession>A0A6J7L3I8</accession>
<gene>
    <name evidence="2" type="ORF">UFOPK3789_01392</name>
</gene>
<sequence length="167" mass="18041">MTHVDLIPTAFTPTGGYGEAGEAKSARSMPAPILDGCTTPLGDGVPDLRGTWRVVDVRSNGEPLKSEDPIWSHVERIEQAGNRAIVTGGGVIHDFRSCDGTLENGVHDVMAADYTTQITVAASYEDGVLVLRPEGADGFEVKRWIEGDELVWDFSSIFVARLQRVEA</sequence>
<proteinExistence type="predicted"/>
<protein>
    <submittedName>
        <fullName evidence="2">Unannotated protein</fullName>
    </submittedName>
</protein>
<name>A0A6J7L3I8_9ZZZZ</name>
<dbReference type="AlphaFoldDB" id="A0A6J7L3I8"/>
<evidence type="ECO:0000313" key="2">
    <source>
        <dbReference type="EMBL" id="CAB4962760.1"/>
    </source>
</evidence>
<dbReference type="EMBL" id="CAFBNL010000129">
    <property type="protein sequence ID" value="CAB4962760.1"/>
    <property type="molecule type" value="Genomic_DNA"/>
</dbReference>
<reference evidence="2" key="1">
    <citation type="submission" date="2020-05" db="EMBL/GenBank/DDBJ databases">
        <authorList>
            <person name="Chiriac C."/>
            <person name="Salcher M."/>
            <person name="Ghai R."/>
            <person name="Kavagutti S V."/>
        </authorList>
    </citation>
    <scope>NUCLEOTIDE SEQUENCE</scope>
</reference>